<evidence type="ECO:0000313" key="3">
    <source>
        <dbReference type="EMBL" id="SPD31438.1"/>
    </source>
</evidence>
<organism evidence="3">
    <name type="scientific">Fagus sylvatica</name>
    <name type="common">Beechnut</name>
    <dbReference type="NCBI Taxonomy" id="28930"/>
    <lineage>
        <taxon>Eukaryota</taxon>
        <taxon>Viridiplantae</taxon>
        <taxon>Streptophyta</taxon>
        <taxon>Embryophyta</taxon>
        <taxon>Tracheophyta</taxon>
        <taxon>Spermatophyta</taxon>
        <taxon>Magnoliopsida</taxon>
        <taxon>eudicotyledons</taxon>
        <taxon>Gunneridae</taxon>
        <taxon>Pentapetalae</taxon>
        <taxon>rosids</taxon>
        <taxon>fabids</taxon>
        <taxon>Fagales</taxon>
        <taxon>Fagaceae</taxon>
        <taxon>Fagus</taxon>
    </lineage>
</organism>
<feature type="coiled-coil region" evidence="1">
    <location>
        <begin position="11"/>
        <end position="45"/>
    </location>
</feature>
<keyword evidence="1" id="KW-0175">Coiled coil</keyword>
<dbReference type="EMBL" id="OIVN01006360">
    <property type="protein sequence ID" value="SPD31438.1"/>
    <property type="molecule type" value="Genomic_DNA"/>
</dbReference>
<proteinExistence type="predicted"/>
<evidence type="ECO:0000256" key="2">
    <source>
        <dbReference type="SAM" id="MobiDB-lite"/>
    </source>
</evidence>
<feature type="region of interest" description="Disordered" evidence="2">
    <location>
        <begin position="58"/>
        <end position="117"/>
    </location>
</feature>
<evidence type="ECO:0000256" key="1">
    <source>
        <dbReference type="SAM" id="Coils"/>
    </source>
</evidence>
<reference evidence="3" key="1">
    <citation type="submission" date="2018-02" db="EMBL/GenBank/DDBJ databases">
        <authorList>
            <person name="Cohen D.B."/>
            <person name="Kent A.D."/>
        </authorList>
    </citation>
    <scope>NUCLEOTIDE SEQUENCE</scope>
</reference>
<accession>A0A2N9J3Q7</accession>
<sequence>MEARDTSGQNMNASNRQLQALTANVQELARQSAADHRQMQELTRQNQELIALLRSRGDFQIPNPNQGQNGGEGPHNKEGKGGNQNQEQHDEGSFANQNRIPRLSQVAEPKRSAADAGATKLEEELKEMREQMKEMKSQVKAKAAKNLDMLVYRSESPLSLEPRFVIFL</sequence>
<dbReference type="AlphaFoldDB" id="A0A2N9J3Q7"/>
<gene>
    <name evidence="3" type="ORF">FSB_LOCUS59320</name>
</gene>
<name>A0A2N9J3Q7_FAGSY</name>
<protein>
    <submittedName>
        <fullName evidence="3">Uncharacterized protein</fullName>
    </submittedName>
</protein>